<evidence type="ECO:0000313" key="2">
    <source>
        <dbReference type="Proteomes" id="UP001239085"/>
    </source>
</evidence>
<gene>
    <name evidence="1" type="ORF">QFZ46_003522</name>
</gene>
<protein>
    <submittedName>
        <fullName evidence="1">Uncharacterized protein</fullName>
    </submittedName>
</protein>
<sequence>MITTHNNAAGYTLGATRIADQLSSSFGSFRTALS</sequence>
<accession>A0ABU0PDG3</accession>
<name>A0ABU0PDG3_9MICO</name>
<reference evidence="1 2" key="1">
    <citation type="submission" date="2023-07" db="EMBL/GenBank/DDBJ databases">
        <title>Comparative genomics of wheat-associated soil bacteria to identify genetic determinants of phenazine resistance.</title>
        <authorList>
            <person name="Mouncey N."/>
        </authorList>
    </citation>
    <scope>NUCLEOTIDE SEQUENCE [LARGE SCALE GENOMIC DNA]</scope>
    <source>
        <strain evidence="1 2">W2I7</strain>
    </source>
</reference>
<comment type="caution">
    <text evidence="1">The sequence shown here is derived from an EMBL/GenBank/DDBJ whole genome shotgun (WGS) entry which is preliminary data.</text>
</comment>
<keyword evidence="2" id="KW-1185">Reference proteome</keyword>
<dbReference type="EMBL" id="JAUSXK010000001">
    <property type="protein sequence ID" value="MDQ0645362.1"/>
    <property type="molecule type" value="Genomic_DNA"/>
</dbReference>
<organism evidence="1 2">
    <name type="scientific">Microbacterium murale</name>
    <dbReference type="NCBI Taxonomy" id="1081040"/>
    <lineage>
        <taxon>Bacteria</taxon>
        <taxon>Bacillati</taxon>
        <taxon>Actinomycetota</taxon>
        <taxon>Actinomycetes</taxon>
        <taxon>Micrococcales</taxon>
        <taxon>Microbacteriaceae</taxon>
        <taxon>Microbacterium</taxon>
    </lineage>
</organism>
<proteinExistence type="predicted"/>
<dbReference type="Proteomes" id="UP001239085">
    <property type="component" value="Unassembled WGS sequence"/>
</dbReference>
<evidence type="ECO:0000313" key="1">
    <source>
        <dbReference type="EMBL" id="MDQ0645362.1"/>
    </source>
</evidence>